<dbReference type="SUPFAM" id="SSF53335">
    <property type="entry name" value="S-adenosyl-L-methionine-dependent methyltransferases"/>
    <property type="match status" value="1"/>
</dbReference>
<keyword evidence="2" id="KW-0489">Methyltransferase</keyword>
<dbReference type="Gene3D" id="3.40.50.150">
    <property type="entry name" value="Vaccinia Virus protein VP39"/>
    <property type="match status" value="1"/>
</dbReference>
<sequence>MSIQDAYTHWSHNYDTDRNLTRDLDQIVTRQMLANYKAASILELGCGTGKNTVFLADMGQHVTALDFSEGMLAQGKAKVQHDNVTFSIADLTQPWPCPDQAFDLIVCNLVLEHIEDLSFIFSEARRVLVAGGQFFISELHPSKQYVGKKATFQQGDDVRFIDAFVHHISSFLDAAQAVGFTMRSLKEWWHDEDAPIPPRLVTFLFEK</sequence>
<feature type="domain" description="Methyltransferase type 11" evidence="1">
    <location>
        <begin position="42"/>
        <end position="136"/>
    </location>
</feature>
<dbReference type="Proteomes" id="UP000594468">
    <property type="component" value="Chromosome"/>
</dbReference>
<keyword evidence="2" id="KW-0808">Transferase</keyword>
<proteinExistence type="predicted"/>
<organism evidence="2 3">
    <name type="scientific">Phototrophicus methaneseepsis</name>
    <dbReference type="NCBI Taxonomy" id="2710758"/>
    <lineage>
        <taxon>Bacteria</taxon>
        <taxon>Bacillati</taxon>
        <taxon>Chloroflexota</taxon>
        <taxon>Candidatus Thermofontia</taxon>
        <taxon>Phototrophicales</taxon>
        <taxon>Phototrophicaceae</taxon>
        <taxon>Phototrophicus</taxon>
    </lineage>
</organism>
<reference evidence="2 3" key="1">
    <citation type="submission" date="2020-02" db="EMBL/GenBank/DDBJ databases">
        <authorList>
            <person name="Zheng R.K."/>
            <person name="Sun C.M."/>
        </authorList>
    </citation>
    <scope>NUCLEOTIDE SEQUENCE [LARGE SCALE GENOMIC DNA]</scope>
    <source>
        <strain evidence="3">rifampicinis</strain>
    </source>
</reference>
<dbReference type="GO" id="GO:0032259">
    <property type="term" value="P:methylation"/>
    <property type="evidence" value="ECO:0007669"/>
    <property type="project" value="UniProtKB-KW"/>
</dbReference>
<evidence type="ECO:0000259" key="1">
    <source>
        <dbReference type="Pfam" id="PF08241"/>
    </source>
</evidence>
<dbReference type="CDD" id="cd02440">
    <property type="entry name" value="AdoMet_MTases"/>
    <property type="match status" value="1"/>
</dbReference>
<dbReference type="InterPro" id="IPR013216">
    <property type="entry name" value="Methyltransf_11"/>
</dbReference>
<keyword evidence="3" id="KW-1185">Reference proteome</keyword>
<dbReference type="KEGG" id="pmet:G4Y79_02280"/>
<dbReference type="InterPro" id="IPR029063">
    <property type="entry name" value="SAM-dependent_MTases_sf"/>
</dbReference>
<accession>A0A7S8EAE5</accession>
<dbReference type="Pfam" id="PF08241">
    <property type="entry name" value="Methyltransf_11"/>
    <property type="match status" value="1"/>
</dbReference>
<gene>
    <name evidence="2" type="ORF">G4Y79_02280</name>
</gene>
<evidence type="ECO:0000313" key="3">
    <source>
        <dbReference type="Proteomes" id="UP000594468"/>
    </source>
</evidence>
<dbReference type="GO" id="GO:0008757">
    <property type="term" value="F:S-adenosylmethionine-dependent methyltransferase activity"/>
    <property type="evidence" value="ECO:0007669"/>
    <property type="project" value="InterPro"/>
</dbReference>
<dbReference type="AlphaFoldDB" id="A0A7S8EAE5"/>
<protein>
    <submittedName>
        <fullName evidence="2">Methyltransferase domain-containing protein</fullName>
    </submittedName>
</protein>
<name>A0A7S8EAE5_9CHLR</name>
<dbReference type="RefSeq" id="WP_195171291.1">
    <property type="nucleotide sequence ID" value="NZ_CP062983.1"/>
</dbReference>
<dbReference type="PANTHER" id="PTHR43861">
    <property type="entry name" value="TRANS-ACONITATE 2-METHYLTRANSFERASE-RELATED"/>
    <property type="match status" value="1"/>
</dbReference>
<evidence type="ECO:0000313" key="2">
    <source>
        <dbReference type="EMBL" id="QPC83224.1"/>
    </source>
</evidence>
<dbReference type="PANTHER" id="PTHR43861:SF1">
    <property type="entry name" value="TRANS-ACONITATE 2-METHYLTRANSFERASE"/>
    <property type="match status" value="1"/>
</dbReference>
<dbReference type="EMBL" id="CP062983">
    <property type="protein sequence ID" value="QPC83224.1"/>
    <property type="molecule type" value="Genomic_DNA"/>
</dbReference>